<reference evidence="1 2" key="1">
    <citation type="submission" date="2013-01" db="EMBL/GenBank/DDBJ databases">
        <authorList>
            <person name="Harkins D.M."/>
            <person name="Durkin A.S."/>
            <person name="Brinkac L.M."/>
            <person name="Haft D.H."/>
            <person name="Selengut J.D."/>
            <person name="Sanka R."/>
            <person name="DePew J."/>
            <person name="Purushe J."/>
            <person name="Tulsiani S.M."/>
            <person name="Graham G.C."/>
            <person name="Burns M.-A."/>
            <person name="Dohnt M.F."/>
            <person name="Smythe L.D."/>
            <person name="McKay D.B."/>
            <person name="Craig S.B."/>
            <person name="Vinetz J.M."/>
            <person name="Sutton G.G."/>
            <person name="Nierman W.C."/>
            <person name="Fouts D.E."/>
        </authorList>
    </citation>
    <scope>NUCLEOTIDE SEQUENCE [LARGE SCALE GENOMIC DNA]</scope>
    <source>
        <strain evidence="1 2">LT2156</strain>
    </source>
</reference>
<dbReference type="EMBL" id="AFMF02000038">
    <property type="protein sequence ID" value="EMM93569.1"/>
    <property type="molecule type" value="Genomic_DNA"/>
</dbReference>
<sequence length="49" mass="5752">MELLQFMTYAKILQKTCSKSRKVTITFRSDLKNILKQFGILNKDKVSSR</sequence>
<gene>
    <name evidence="1" type="ORF">LEP1GSC158_4291</name>
</gene>
<protein>
    <submittedName>
        <fullName evidence="1">Uncharacterized protein</fullName>
    </submittedName>
</protein>
<organism evidence="1 2">
    <name type="scientific">Leptospira interrogans serovar Zanoni str. LT2156</name>
    <dbReference type="NCBI Taxonomy" id="1001601"/>
    <lineage>
        <taxon>Bacteria</taxon>
        <taxon>Pseudomonadati</taxon>
        <taxon>Spirochaetota</taxon>
        <taxon>Spirochaetia</taxon>
        <taxon>Leptospirales</taxon>
        <taxon>Leptospiraceae</taxon>
        <taxon>Leptospira</taxon>
    </lineage>
</organism>
<evidence type="ECO:0000313" key="1">
    <source>
        <dbReference type="EMBL" id="EMM93569.1"/>
    </source>
</evidence>
<comment type="caution">
    <text evidence="1">The sequence shown here is derived from an EMBL/GenBank/DDBJ whole genome shotgun (WGS) entry which is preliminary data.</text>
</comment>
<name>M6HF94_LEPIR</name>
<evidence type="ECO:0000313" key="2">
    <source>
        <dbReference type="Proteomes" id="UP000012089"/>
    </source>
</evidence>
<dbReference type="Proteomes" id="UP000012089">
    <property type="component" value="Unassembled WGS sequence"/>
</dbReference>
<accession>M6HF94</accession>
<dbReference type="AlphaFoldDB" id="M6HF94"/>
<proteinExistence type="predicted"/>